<proteinExistence type="predicted"/>
<evidence type="ECO:0000313" key="1">
    <source>
        <dbReference type="EMBL" id="OGB89857.1"/>
    </source>
</evidence>
<dbReference type="EMBL" id="METM01000020">
    <property type="protein sequence ID" value="OGB89857.1"/>
    <property type="molecule type" value="Genomic_DNA"/>
</dbReference>
<organism evidence="1 2">
    <name type="scientific">candidate division WOR-1 bacterium RIFCSPHIGHO2_01_FULL_53_15</name>
    <dbReference type="NCBI Taxonomy" id="1802564"/>
    <lineage>
        <taxon>Bacteria</taxon>
        <taxon>Bacillati</taxon>
        <taxon>Saganbacteria</taxon>
    </lineage>
</organism>
<reference evidence="1 2" key="1">
    <citation type="journal article" date="2016" name="Nat. Commun.">
        <title>Thousands of microbial genomes shed light on interconnected biogeochemical processes in an aquifer system.</title>
        <authorList>
            <person name="Anantharaman K."/>
            <person name="Brown C.T."/>
            <person name="Hug L.A."/>
            <person name="Sharon I."/>
            <person name="Castelle C.J."/>
            <person name="Probst A.J."/>
            <person name="Thomas B.C."/>
            <person name="Singh A."/>
            <person name="Wilkins M.J."/>
            <person name="Karaoz U."/>
            <person name="Brodie E.L."/>
            <person name="Williams K.H."/>
            <person name="Hubbard S.S."/>
            <person name="Banfield J.F."/>
        </authorList>
    </citation>
    <scope>NUCLEOTIDE SEQUENCE [LARGE SCALE GENOMIC DNA]</scope>
</reference>
<dbReference type="Proteomes" id="UP000178724">
    <property type="component" value="Unassembled WGS sequence"/>
</dbReference>
<name>A0A1F4Q1V0_UNCSA</name>
<accession>A0A1F4Q1V0</accession>
<evidence type="ECO:0000313" key="2">
    <source>
        <dbReference type="Proteomes" id="UP000178724"/>
    </source>
</evidence>
<comment type="caution">
    <text evidence="1">The sequence shown here is derived from an EMBL/GenBank/DDBJ whole genome shotgun (WGS) entry which is preliminary data.</text>
</comment>
<gene>
    <name evidence="1" type="ORF">A2625_05350</name>
</gene>
<dbReference type="AlphaFoldDB" id="A0A1F4Q1V0"/>
<protein>
    <submittedName>
        <fullName evidence="1">Uncharacterized protein</fullName>
    </submittedName>
</protein>
<sequence>MADPEFNPTEEGKRIAREYLSQRGWAREWRRSLDRQLYPAVQREELEEKERRVDRMQEEAEEVFSREYEKWRKDDSPAGQEVRRGMFELLGKRRDLGFIGQRIVERLKREFTPL</sequence>